<name>A0A3M6QZ32_9BURK</name>
<keyword evidence="1" id="KW-0479">Metal-binding</keyword>
<proteinExistence type="predicted"/>
<dbReference type="Gene3D" id="1.10.340.30">
    <property type="entry name" value="Hypothetical protein, domain 2"/>
    <property type="match status" value="1"/>
</dbReference>
<gene>
    <name evidence="2" type="ORF">D8I35_01835</name>
</gene>
<evidence type="ECO:0000256" key="1">
    <source>
        <dbReference type="PIRSR" id="PIRSR605019-1"/>
    </source>
</evidence>
<evidence type="ECO:0000313" key="2">
    <source>
        <dbReference type="EMBL" id="RMX07889.1"/>
    </source>
</evidence>
<organism evidence="2 3">
    <name type="scientific">Corticibacter populi</name>
    <dbReference type="NCBI Taxonomy" id="1550736"/>
    <lineage>
        <taxon>Bacteria</taxon>
        <taxon>Pseudomonadati</taxon>
        <taxon>Pseudomonadota</taxon>
        <taxon>Betaproteobacteria</taxon>
        <taxon>Burkholderiales</taxon>
        <taxon>Comamonadaceae</taxon>
        <taxon>Corticibacter</taxon>
    </lineage>
</organism>
<dbReference type="Pfam" id="PF03352">
    <property type="entry name" value="Adenine_glyco"/>
    <property type="match status" value="1"/>
</dbReference>
<keyword evidence="3" id="KW-1185">Reference proteome</keyword>
<dbReference type="InterPro" id="IPR011257">
    <property type="entry name" value="DNA_glycosylase"/>
</dbReference>
<protein>
    <submittedName>
        <fullName evidence="2">DNA-3-methyladenine glycosylase I</fullName>
    </submittedName>
</protein>
<keyword evidence="1" id="KW-0862">Zinc</keyword>
<dbReference type="InterPro" id="IPR052891">
    <property type="entry name" value="DNA-3mA_glycosylase"/>
</dbReference>
<dbReference type="Proteomes" id="UP000278006">
    <property type="component" value="Unassembled WGS sequence"/>
</dbReference>
<dbReference type="PANTHER" id="PTHR30037">
    <property type="entry name" value="DNA-3-METHYLADENINE GLYCOSYLASE 1"/>
    <property type="match status" value="1"/>
</dbReference>
<accession>A0A3M6QZ32</accession>
<dbReference type="RefSeq" id="WP_122226012.1">
    <property type="nucleotide sequence ID" value="NZ_RDQO01000001.1"/>
</dbReference>
<dbReference type="GO" id="GO:0008725">
    <property type="term" value="F:DNA-3-methyladenine glycosylase activity"/>
    <property type="evidence" value="ECO:0007669"/>
    <property type="project" value="InterPro"/>
</dbReference>
<sequence>MARARRRHRSPAALPLAQADPLMQAYHDTEWGVPVHDARLLWETLMLEGFQAGLSWQIILRKREAFRRAFCQFDPVQIAAFGPTDVARLMDDPGIVRARAKIEATILGARIYLAMLARGEDFAHYCWSFTHGQSIVGTAGQPSTPLCARVSRDLKRRGFKFVGPTIVHAWLQAVGIANDHEVHCFRHAAMRDGPATSHPRLPA</sequence>
<feature type="binding site" evidence="1">
    <location>
        <position position="180"/>
    </location>
    <ligand>
        <name>Zn(2+)</name>
        <dbReference type="ChEBI" id="CHEBI:29105"/>
    </ligand>
</feature>
<feature type="binding site" evidence="1">
    <location>
        <position position="27"/>
    </location>
    <ligand>
        <name>Zn(2+)</name>
        <dbReference type="ChEBI" id="CHEBI:29105"/>
    </ligand>
</feature>
<dbReference type="SUPFAM" id="SSF48150">
    <property type="entry name" value="DNA-glycosylase"/>
    <property type="match status" value="1"/>
</dbReference>
<dbReference type="GO" id="GO:0006284">
    <property type="term" value="P:base-excision repair"/>
    <property type="evidence" value="ECO:0007669"/>
    <property type="project" value="InterPro"/>
</dbReference>
<dbReference type="PANTHER" id="PTHR30037:SF4">
    <property type="entry name" value="DNA-3-METHYLADENINE GLYCOSYLASE I"/>
    <property type="match status" value="1"/>
</dbReference>
<feature type="binding site" evidence="1">
    <location>
        <position position="184"/>
    </location>
    <ligand>
        <name>Zn(2+)</name>
        <dbReference type="ChEBI" id="CHEBI:29105"/>
    </ligand>
</feature>
<dbReference type="GO" id="GO:0046872">
    <property type="term" value="F:metal ion binding"/>
    <property type="evidence" value="ECO:0007669"/>
    <property type="project" value="UniProtKB-KW"/>
</dbReference>
<dbReference type="AlphaFoldDB" id="A0A3M6QZ32"/>
<reference evidence="2 3" key="1">
    <citation type="submission" date="2018-10" db="EMBL/GenBank/DDBJ databases">
        <title>Draft genome of Cortibacter populi DSM10536.</title>
        <authorList>
            <person name="Bernier A.-M."/>
            <person name="Bernard K."/>
        </authorList>
    </citation>
    <scope>NUCLEOTIDE SEQUENCE [LARGE SCALE GENOMIC DNA]</scope>
    <source>
        <strain evidence="2 3">DSM 105136</strain>
    </source>
</reference>
<dbReference type="OrthoDB" id="9807664at2"/>
<evidence type="ECO:0000313" key="3">
    <source>
        <dbReference type="Proteomes" id="UP000278006"/>
    </source>
</evidence>
<comment type="caution">
    <text evidence="2">The sequence shown here is derived from an EMBL/GenBank/DDBJ whole genome shotgun (WGS) entry which is preliminary data.</text>
</comment>
<dbReference type="EMBL" id="RDQO01000001">
    <property type="protein sequence ID" value="RMX07889.1"/>
    <property type="molecule type" value="Genomic_DNA"/>
</dbReference>
<dbReference type="InterPro" id="IPR005019">
    <property type="entry name" value="Adenine_glyco"/>
</dbReference>